<dbReference type="GO" id="GO:0016757">
    <property type="term" value="F:glycosyltransferase activity"/>
    <property type="evidence" value="ECO:0007669"/>
    <property type="project" value="UniProtKB-KW"/>
</dbReference>
<gene>
    <name evidence="2" type="primary">upp</name>
</gene>
<keyword evidence="2" id="KW-0328">Glycosyltransferase</keyword>
<organism evidence="2">
    <name type="scientific">Polysiphonia sertularioides</name>
    <dbReference type="NCBI Taxonomy" id="945028"/>
    <lineage>
        <taxon>Eukaryota</taxon>
        <taxon>Rhodophyta</taxon>
        <taxon>Florideophyceae</taxon>
        <taxon>Rhodymeniophycidae</taxon>
        <taxon>Ceramiales</taxon>
        <taxon>Rhodomelaceae</taxon>
        <taxon>Polysiphonioideae</taxon>
        <taxon>Polysiphonia</taxon>
    </lineage>
</organism>
<evidence type="ECO:0000313" key="2">
    <source>
        <dbReference type="EMBL" id="ARW65075.1"/>
    </source>
</evidence>
<proteinExistence type="predicted"/>
<geneLocation type="chloroplast" evidence="2"/>
<name>A0A1Z1MGX7_9FLOR</name>
<sequence length="187" mass="22023">MQLKIYQISHPIVQIISNNIENNTTDKVRDEIYYRSIGFLVLYEMFRKSLVIKNLYIKNIEDLKILNVVDKNVKYVILTNLLENQCLISEVKLILPEIEIAHIEYEDPDNVLKQMKDLNQKYNNTKIFIVEKTTKDDRITYIIDYLRKKEYVSVSNISLGNIISNSTALEQIGRKYPEINVYTTKVL</sequence>
<keyword evidence="2" id="KW-0934">Plastid</keyword>
<dbReference type="InterPro" id="IPR000836">
    <property type="entry name" value="PRTase_dom"/>
</dbReference>
<feature type="domain" description="Phosphoribosyltransferase" evidence="1">
    <location>
        <begin position="9"/>
        <end position="186"/>
    </location>
</feature>
<dbReference type="EMBL" id="MF101435">
    <property type="protein sequence ID" value="ARW65075.1"/>
    <property type="molecule type" value="Genomic_DNA"/>
</dbReference>
<accession>A0A1Z1MGX7</accession>
<protein>
    <submittedName>
        <fullName evidence="2">Uracil phosphoribosyltransferase</fullName>
    </submittedName>
</protein>
<dbReference type="Gene3D" id="3.40.50.2020">
    <property type="match status" value="1"/>
</dbReference>
<reference evidence="2" key="1">
    <citation type="journal article" date="2017" name="J. Phycol.">
        <title>Analysis of chloroplast genomes and a supermatrix inform reclassification of the Rhodomelaceae (Rhodophyta).</title>
        <authorList>
            <person name="Diaz-Tapia P."/>
            <person name="Maggs C.A."/>
            <person name="West J.A."/>
            <person name="Verbruggen H."/>
        </authorList>
    </citation>
    <scope>NUCLEOTIDE SEQUENCE</scope>
    <source>
        <strain evidence="2">PD0001</strain>
    </source>
</reference>
<keyword evidence="2" id="KW-0808">Transferase</keyword>
<dbReference type="InterPro" id="IPR029057">
    <property type="entry name" value="PRTase-like"/>
</dbReference>
<dbReference type="AlphaFoldDB" id="A0A1Z1MGX7"/>
<dbReference type="Pfam" id="PF14681">
    <property type="entry name" value="UPRTase"/>
    <property type="match status" value="1"/>
</dbReference>
<keyword evidence="2" id="KW-0150">Chloroplast</keyword>
<evidence type="ECO:0000259" key="1">
    <source>
        <dbReference type="Pfam" id="PF14681"/>
    </source>
</evidence>